<sequence>MTSKINLLNFNYQQMQNFFLELGEKKFRAQQVMQWIHQAGYHDFSQMTNLGKALRERLSQIAEIRLPEIVACQQSKDGTCKWLLKLDCGNCIETVFIPEANRGTLCVSSQVGCALNCSFCSTAKQGFNRNLSTAEIIAQVWLAVRTLSKEDGHHDKHITNVVMMGMGEPLLNFDNVVAAMDIMMDDLAYGLSKKRVTLSTSGVLPDLERLREVSPVALAVSLHAPNDELRNVLVPINKKYPLEQLMKLCKSYFKDEPKRKVTFEYVMLKGVNDLPEHARQLVKLLKDIPSKVNLIPFNPFPLTQYERSSKESIDAFRDILVSKGINTITRKTRGDDIDAACGQLAGEVKDRTTRSQRWQKLHFQSKEKAVSQNENQS</sequence>
<comment type="caution">
    <text evidence="16">The sequence shown here is derived from an EMBL/GenBank/DDBJ whole genome shotgun (WGS) entry which is preliminary data.</text>
</comment>
<keyword evidence="9 14" id="KW-0819">tRNA processing</keyword>
<feature type="active site" description="Proton acceptor" evidence="14">
    <location>
        <position position="93"/>
    </location>
</feature>
<reference evidence="16 17" key="1">
    <citation type="submission" date="2017-02" db="EMBL/GenBank/DDBJ databases">
        <title>Legionella quilivanii strain from human: case report and whole genome sequencing analysis.</title>
        <authorList>
            <person name="Lalancette C."/>
            <person name="Leduc J.-M."/>
            <person name="Levesque S."/>
            <person name="Fournier E."/>
            <person name="Saoud J."/>
            <person name="Faucher S.P."/>
            <person name="Bernard K."/>
            <person name="Martineau C."/>
            <person name="Longtin J."/>
        </authorList>
    </citation>
    <scope>NUCLEOTIDE SEQUENCE [LARGE SCALE GENOMIC DNA]</scope>
    <source>
        <strain evidence="16 17">ID143958</strain>
    </source>
</reference>
<feature type="binding site" evidence="14">
    <location>
        <position position="113"/>
    </location>
    <ligand>
        <name>[4Fe-4S] cluster</name>
        <dbReference type="ChEBI" id="CHEBI:49883"/>
        <note>4Fe-4S-S-AdoMet</note>
    </ligand>
</feature>
<proteinExistence type="inferred from homology"/>
<dbReference type="HAMAP" id="MF_01849">
    <property type="entry name" value="RNA_methyltr_RlmN"/>
    <property type="match status" value="1"/>
</dbReference>
<gene>
    <name evidence="14" type="primary">rlmN</name>
    <name evidence="16" type="ORF">B1207_02165</name>
</gene>
<dbReference type="PANTHER" id="PTHR30544">
    <property type="entry name" value="23S RRNA METHYLTRANSFERASE"/>
    <property type="match status" value="1"/>
</dbReference>
<keyword evidence="5 14" id="KW-0698">rRNA processing</keyword>
<comment type="catalytic activity">
    <reaction evidence="14">
        <text>adenosine(37) in tRNA + 2 reduced [2Fe-2S]-[ferredoxin] + 2 S-adenosyl-L-methionine = 2-methyladenosine(37) in tRNA + 5'-deoxyadenosine + L-methionine + 2 oxidized [2Fe-2S]-[ferredoxin] + S-adenosyl-L-homocysteine</text>
        <dbReference type="Rhea" id="RHEA:43332"/>
        <dbReference type="Rhea" id="RHEA-COMP:10000"/>
        <dbReference type="Rhea" id="RHEA-COMP:10001"/>
        <dbReference type="Rhea" id="RHEA-COMP:10162"/>
        <dbReference type="Rhea" id="RHEA-COMP:10485"/>
        <dbReference type="ChEBI" id="CHEBI:17319"/>
        <dbReference type="ChEBI" id="CHEBI:33737"/>
        <dbReference type="ChEBI" id="CHEBI:33738"/>
        <dbReference type="ChEBI" id="CHEBI:57844"/>
        <dbReference type="ChEBI" id="CHEBI:57856"/>
        <dbReference type="ChEBI" id="CHEBI:59789"/>
        <dbReference type="ChEBI" id="CHEBI:74411"/>
        <dbReference type="ChEBI" id="CHEBI:74497"/>
        <dbReference type="EC" id="2.1.1.192"/>
    </reaction>
</comment>
<dbReference type="Proteomes" id="UP000249458">
    <property type="component" value="Unassembled WGS sequence"/>
</dbReference>
<evidence type="ECO:0000256" key="8">
    <source>
        <dbReference type="ARBA" id="ARBA00022691"/>
    </source>
</evidence>
<dbReference type="SFLD" id="SFLDF00275">
    <property type="entry name" value="adenosine_C2_methyltransferase"/>
    <property type="match status" value="1"/>
</dbReference>
<dbReference type="PANTHER" id="PTHR30544:SF5">
    <property type="entry name" value="RADICAL SAM CORE DOMAIN-CONTAINING PROTEIN"/>
    <property type="match status" value="1"/>
</dbReference>
<keyword evidence="11 14" id="KW-0408">Iron</keyword>
<dbReference type="Gene3D" id="1.10.150.530">
    <property type="match status" value="1"/>
</dbReference>
<dbReference type="FunFam" id="3.20.20.70:FF:000008">
    <property type="entry name" value="Dual-specificity RNA methyltransferase RlmN"/>
    <property type="match status" value="1"/>
</dbReference>
<dbReference type="SUPFAM" id="SSF102114">
    <property type="entry name" value="Radical SAM enzymes"/>
    <property type="match status" value="1"/>
</dbReference>
<feature type="binding site" evidence="14">
    <location>
        <position position="298"/>
    </location>
    <ligand>
        <name>S-adenosyl-L-methionine</name>
        <dbReference type="ChEBI" id="CHEBI:59789"/>
    </ligand>
</feature>
<comment type="miscellaneous">
    <text evidence="14">Reaction proceeds by a ping-pong mechanism involving intermediate methylation of a conserved cysteine residue.</text>
</comment>
<dbReference type="SFLD" id="SFLDG01062">
    <property type="entry name" value="methyltransferase_(Class_A)"/>
    <property type="match status" value="1"/>
</dbReference>
<evidence type="ECO:0000256" key="11">
    <source>
        <dbReference type="ARBA" id="ARBA00023004"/>
    </source>
</evidence>
<dbReference type="InterPro" id="IPR058240">
    <property type="entry name" value="rSAM_sf"/>
</dbReference>
<keyword evidence="8 14" id="KW-0949">S-adenosyl-L-methionine</keyword>
<evidence type="ECO:0000313" key="16">
    <source>
        <dbReference type="EMBL" id="RAP37817.1"/>
    </source>
</evidence>
<organism evidence="16 17">
    <name type="scientific">Legionella quinlivanii</name>
    <dbReference type="NCBI Taxonomy" id="45073"/>
    <lineage>
        <taxon>Bacteria</taxon>
        <taxon>Pseudomonadati</taxon>
        <taxon>Pseudomonadota</taxon>
        <taxon>Gammaproteobacteria</taxon>
        <taxon>Legionellales</taxon>
        <taxon>Legionellaceae</taxon>
        <taxon>Legionella</taxon>
    </lineage>
</organism>
<evidence type="ECO:0000256" key="1">
    <source>
        <dbReference type="ARBA" id="ARBA00004496"/>
    </source>
</evidence>
<keyword evidence="7 14" id="KW-0808">Transferase</keyword>
<dbReference type="GO" id="GO:0046872">
    <property type="term" value="F:metal ion binding"/>
    <property type="evidence" value="ECO:0007669"/>
    <property type="project" value="UniProtKB-KW"/>
</dbReference>
<keyword evidence="3 14" id="KW-0004">4Fe-4S</keyword>
<dbReference type="GO" id="GO:0030488">
    <property type="term" value="P:tRNA methylation"/>
    <property type="evidence" value="ECO:0007669"/>
    <property type="project" value="UniProtKB-UniRule"/>
</dbReference>
<evidence type="ECO:0000256" key="12">
    <source>
        <dbReference type="ARBA" id="ARBA00023014"/>
    </source>
</evidence>
<dbReference type="GO" id="GO:0005737">
    <property type="term" value="C:cytoplasm"/>
    <property type="evidence" value="ECO:0007669"/>
    <property type="project" value="UniProtKB-SubCell"/>
</dbReference>
<evidence type="ECO:0000256" key="9">
    <source>
        <dbReference type="ARBA" id="ARBA00022694"/>
    </source>
</evidence>
<evidence type="ECO:0000256" key="13">
    <source>
        <dbReference type="ARBA" id="ARBA00023157"/>
    </source>
</evidence>
<keyword evidence="10 14" id="KW-0479">Metal-binding</keyword>
<comment type="catalytic activity">
    <reaction evidence="14">
        <text>adenosine(2503) in 23S rRNA + 2 reduced [2Fe-2S]-[ferredoxin] + 2 S-adenosyl-L-methionine = 2-methyladenosine(2503) in 23S rRNA + 5'-deoxyadenosine + L-methionine + 2 oxidized [2Fe-2S]-[ferredoxin] + S-adenosyl-L-homocysteine</text>
        <dbReference type="Rhea" id="RHEA:42916"/>
        <dbReference type="Rhea" id="RHEA-COMP:10000"/>
        <dbReference type="Rhea" id="RHEA-COMP:10001"/>
        <dbReference type="Rhea" id="RHEA-COMP:10152"/>
        <dbReference type="Rhea" id="RHEA-COMP:10282"/>
        <dbReference type="ChEBI" id="CHEBI:17319"/>
        <dbReference type="ChEBI" id="CHEBI:33737"/>
        <dbReference type="ChEBI" id="CHEBI:33738"/>
        <dbReference type="ChEBI" id="CHEBI:57844"/>
        <dbReference type="ChEBI" id="CHEBI:57856"/>
        <dbReference type="ChEBI" id="CHEBI:59789"/>
        <dbReference type="ChEBI" id="CHEBI:74411"/>
        <dbReference type="ChEBI" id="CHEBI:74497"/>
        <dbReference type="EC" id="2.1.1.192"/>
    </reaction>
</comment>
<feature type="binding site" evidence="14">
    <location>
        <position position="199"/>
    </location>
    <ligand>
        <name>S-adenosyl-L-methionine</name>
        <dbReference type="ChEBI" id="CHEBI:59789"/>
    </ligand>
</feature>
<dbReference type="EC" id="2.1.1.192" evidence="14"/>
<keyword evidence="4 14" id="KW-0963">Cytoplasm</keyword>
<dbReference type="GO" id="GO:0070040">
    <property type="term" value="F:rRNA (adenine(2503)-C2-)-methyltransferase activity"/>
    <property type="evidence" value="ECO:0007669"/>
    <property type="project" value="UniProtKB-UniRule"/>
</dbReference>
<keyword evidence="12 14" id="KW-0411">Iron-sulfur</keyword>
<dbReference type="InterPro" id="IPR004383">
    <property type="entry name" value="rRNA_lsu_MTrfase_RlmN/Cfr"/>
</dbReference>
<evidence type="ECO:0000259" key="15">
    <source>
        <dbReference type="PROSITE" id="PS51918"/>
    </source>
</evidence>
<dbReference type="PIRSF" id="PIRSF006004">
    <property type="entry name" value="CHP00048"/>
    <property type="match status" value="1"/>
</dbReference>
<comment type="cofactor">
    <cofactor evidence="14">
        <name>[4Fe-4S] cluster</name>
        <dbReference type="ChEBI" id="CHEBI:49883"/>
    </cofactor>
    <text evidence="14">Binds 1 [4Fe-4S] cluster. The cluster is coordinated with 3 cysteines and an exchangeable S-adenosyl-L-methionine.</text>
</comment>
<name>A0A364LLR7_9GAMM</name>
<dbReference type="InterPro" id="IPR013785">
    <property type="entry name" value="Aldolase_TIM"/>
</dbReference>
<dbReference type="GO" id="GO:0002935">
    <property type="term" value="F:tRNA (adenine(37)-C2)-methyltransferase activity"/>
    <property type="evidence" value="ECO:0007669"/>
    <property type="project" value="UniProtKB-UniRule"/>
</dbReference>
<dbReference type="GO" id="GO:0019843">
    <property type="term" value="F:rRNA binding"/>
    <property type="evidence" value="ECO:0007669"/>
    <property type="project" value="UniProtKB-UniRule"/>
</dbReference>
<protein>
    <recommendedName>
        <fullName evidence="14">Dual-specificity RNA methyltransferase RlmN</fullName>
        <ecNumber evidence="14">2.1.1.192</ecNumber>
    </recommendedName>
    <alternativeName>
        <fullName evidence="14">23S rRNA (adenine(2503)-C(2))-methyltransferase</fullName>
    </alternativeName>
    <alternativeName>
        <fullName evidence="14">23S rRNA m2A2503 methyltransferase</fullName>
    </alternativeName>
    <alternativeName>
        <fullName evidence="14">Ribosomal RNA large subunit methyltransferase N</fullName>
    </alternativeName>
    <alternativeName>
        <fullName evidence="14">tRNA (adenine(37)-C(2))-methyltransferase</fullName>
    </alternativeName>
    <alternativeName>
        <fullName evidence="14">tRNA m2A37 methyltransferase</fullName>
    </alternativeName>
</protein>
<dbReference type="AlphaFoldDB" id="A0A364LLR7"/>
<feature type="active site" description="S-methylcysteine intermediate" evidence="14">
    <location>
        <position position="341"/>
    </location>
</feature>
<evidence type="ECO:0000256" key="10">
    <source>
        <dbReference type="ARBA" id="ARBA00022723"/>
    </source>
</evidence>
<evidence type="ECO:0000256" key="5">
    <source>
        <dbReference type="ARBA" id="ARBA00022552"/>
    </source>
</evidence>
<dbReference type="GO" id="GO:0051539">
    <property type="term" value="F:4 iron, 4 sulfur cluster binding"/>
    <property type="evidence" value="ECO:0007669"/>
    <property type="project" value="UniProtKB-UniRule"/>
</dbReference>
<evidence type="ECO:0000256" key="4">
    <source>
        <dbReference type="ARBA" id="ARBA00022490"/>
    </source>
</evidence>
<evidence type="ECO:0000256" key="6">
    <source>
        <dbReference type="ARBA" id="ARBA00022603"/>
    </source>
</evidence>
<feature type="binding site" evidence="14">
    <location>
        <begin position="167"/>
        <end position="168"/>
    </location>
    <ligand>
        <name>S-adenosyl-L-methionine</name>
        <dbReference type="ChEBI" id="CHEBI:59789"/>
    </ligand>
</feature>
<feature type="binding site" evidence="14">
    <location>
        <position position="120"/>
    </location>
    <ligand>
        <name>[4Fe-4S] cluster</name>
        <dbReference type="ChEBI" id="CHEBI:49883"/>
        <note>4Fe-4S-S-AdoMet</note>
    </ligand>
</feature>
<evidence type="ECO:0000256" key="7">
    <source>
        <dbReference type="ARBA" id="ARBA00022679"/>
    </source>
</evidence>
<dbReference type="NCBIfam" id="TIGR00048">
    <property type="entry name" value="rRNA_mod_RlmN"/>
    <property type="match status" value="1"/>
</dbReference>
<dbReference type="CDD" id="cd01335">
    <property type="entry name" value="Radical_SAM"/>
    <property type="match status" value="1"/>
</dbReference>
<dbReference type="FunFam" id="1.10.150.530:FF:000003">
    <property type="entry name" value="Dual-specificity RNA methyltransferase RlmN"/>
    <property type="match status" value="1"/>
</dbReference>
<dbReference type="EMBL" id="MVJN01000002">
    <property type="protein sequence ID" value="RAP37817.1"/>
    <property type="molecule type" value="Genomic_DNA"/>
</dbReference>
<comment type="subcellular location">
    <subcellularLocation>
        <location evidence="1 14">Cytoplasm</location>
    </subcellularLocation>
</comment>
<dbReference type="InterPro" id="IPR040072">
    <property type="entry name" value="Methyltransferase_A"/>
</dbReference>
<dbReference type="InterPro" id="IPR027492">
    <property type="entry name" value="RNA_MTrfase_RlmN"/>
</dbReference>
<accession>A0A364LLR7</accession>
<keyword evidence="13 14" id="KW-1015">Disulfide bond</keyword>
<dbReference type="SFLD" id="SFLDS00029">
    <property type="entry name" value="Radical_SAM"/>
    <property type="match status" value="1"/>
</dbReference>
<dbReference type="GO" id="GO:0070475">
    <property type="term" value="P:rRNA base methylation"/>
    <property type="evidence" value="ECO:0007669"/>
    <property type="project" value="UniProtKB-UniRule"/>
</dbReference>
<feature type="binding site" evidence="14">
    <location>
        <position position="117"/>
    </location>
    <ligand>
        <name>[4Fe-4S] cluster</name>
        <dbReference type="ChEBI" id="CHEBI:49883"/>
        <note>4Fe-4S-S-AdoMet</note>
    </ligand>
</feature>
<evidence type="ECO:0000313" key="17">
    <source>
        <dbReference type="Proteomes" id="UP000249458"/>
    </source>
</evidence>
<comment type="caution">
    <text evidence="14">Lacks conserved residue(s) required for the propagation of feature annotation.</text>
</comment>
<dbReference type="Pfam" id="PF21016">
    <property type="entry name" value="RlmN_N"/>
    <property type="match status" value="1"/>
</dbReference>
<keyword evidence="6 14" id="KW-0489">Methyltransferase</keyword>
<dbReference type="InterPro" id="IPR048641">
    <property type="entry name" value="RlmN_N"/>
</dbReference>
<evidence type="ECO:0000256" key="3">
    <source>
        <dbReference type="ARBA" id="ARBA00022485"/>
    </source>
</evidence>
<dbReference type="InterPro" id="IPR007197">
    <property type="entry name" value="rSAM"/>
</dbReference>
<evidence type="ECO:0000256" key="14">
    <source>
        <dbReference type="HAMAP-Rule" id="MF_01849"/>
    </source>
</evidence>
<dbReference type="GO" id="GO:0000049">
    <property type="term" value="F:tRNA binding"/>
    <property type="evidence" value="ECO:0007669"/>
    <property type="project" value="UniProtKB-UniRule"/>
</dbReference>
<comment type="function">
    <text evidence="14">Specifically methylates position 2 of adenine 2503 in 23S rRNA and position 2 of adenine 37 in tRNAs. m2A2503 modification seems to play a crucial role in the proofreading step occurring at the peptidyl transferase center and thus would serve to optimize ribosomal fidelity.</text>
</comment>
<dbReference type="Pfam" id="PF04055">
    <property type="entry name" value="Radical_SAM"/>
    <property type="match status" value="1"/>
</dbReference>
<dbReference type="Gene3D" id="3.20.20.70">
    <property type="entry name" value="Aldolase class I"/>
    <property type="match status" value="1"/>
</dbReference>
<evidence type="ECO:0000256" key="2">
    <source>
        <dbReference type="ARBA" id="ARBA00007544"/>
    </source>
</evidence>
<dbReference type="RefSeq" id="WP_112218364.1">
    <property type="nucleotide sequence ID" value="NZ_MVJN01000002.1"/>
</dbReference>
<feature type="domain" description="Radical SAM core" evidence="15">
    <location>
        <begin position="99"/>
        <end position="336"/>
    </location>
</feature>
<feature type="binding site" evidence="14">
    <location>
        <begin position="221"/>
        <end position="223"/>
    </location>
    <ligand>
        <name>S-adenosyl-L-methionine</name>
        <dbReference type="ChEBI" id="CHEBI:59789"/>
    </ligand>
</feature>
<dbReference type="PROSITE" id="PS51918">
    <property type="entry name" value="RADICAL_SAM"/>
    <property type="match status" value="1"/>
</dbReference>
<comment type="similarity">
    <text evidence="2 14">Belongs to the radical SAM superfamily. RlmN family.</text>
</comment>